<keyword evidence="10" id="KW-0675">Receptor</keyword>
<dbReference type="AlphaFoldDB" id="A0A0E9NJQ9"/>
<dbReference type="InterPro" id="IPR027417">
    <property type="entry name" value="P-loop_NTPase"/>
</dbReference>
<accession>A0A0E9NJQ9</accession>
<dbReference type="GO" id="GO:0003924">
    <property type="term" value="F:GTPase activity"/>
    <property type="evidence" value="ECO:0007669"/>
    <property type="project" value="TreeGrafter"/>
</dbReference>
<proteinExistence type="inferred from homology"/>
<dbReference type="InterPro" id="IPR024156">
    <property type="entry name" value="Small_GTPase_ARF"/>
</dbReference>
<gene>
    <name evidence="11" type="ORF">G7K_4252-t1</name>
</gene>
<comment type="subcellular location">
    <subcellularLocation>
        <location evidence="1">Endoplasmic reticulum membrane</location>
        <topology evidence="1">Single-pass membrane protein</topology>
    </subcellularLocation>
</comment>
<dbReference type="InterPro" id="IPR019009">
    <property type="entry name" value="SRP_receptor_beta_su"/>
</dbReference>
<dbReference type="GO" id="GO:0005525">
    <property type="term" value="F:GTP binding"/>
    <property type="evidence" value="ECO:0007669"/>
    <property type="project" value="UniProtKB-KW"/>
</dbReference>
<reference evidence="11 12" key="1">
    <citation type="journal article" date="2011" name="J. Gen. Appl. Microbiol.">
        <title>Draft genome sequencing of the enigmatic yeast Saitoella complicata.</title>
        <authorList>
            <person name="Nishida H."/>
            <person name="Hamamoto M."/>
            <person name="Sugiyama J."/>
        </authorList>
    </citation>
    <scope>NUCLEOTIDE SEQUENCE [LARGE SCALE GENOMIC DNA]</scope>
    <source>
        <strain evidence="11 12">NRRL Y-17804</strain>
    </source>
</reference>
<dbReference type="GO" id="GO:0005794">
    <property type="term" value="C:Golgi apparatus"/>
    <property type="evidence" value="ECO:0007669"/>
    <property type="project" value="TreeGrafter"/>
</dbReference>
<dbReference type="EMBL" id="BACD03000029">
    <property type="protein sequence ID" value="GAO50117.1"/>
    <property type="molecule type" value="Genomic_DNA"/>
</dbReference>
<evidence type="ECO:0000256" key="6">
    <source>
        <dbReference type="ARBA" id="ARBA00022824"/>
    </source>
</evidence>
<name>A0A0E9NJQ9_SAICN</name>
<evidence type="ECO:0000256" key="1">
    <source>
        <dbReference type="ARBA" id="ARBA00004389"/>
    </source>
</evidence>
<evidence type="ECO:0000256" key="4">
    <source>
        <dbReference type="ARBA" id="ARBA00022692"/>
    </source>
</evidence>
<protein>
    <recommendedName>
        <fullName evidence="3">Signal recognition particle receptor subunit beta</fullName>
    </recommendedName>
</protein>
<evidence type="ECO:0000256" key="8">
    <source>
        <dbReference type="ARBA" id="ARBA00023134"/>
    </source>
</evidence>
<dbReference type="Gene3D" id="3.40.50.300">
    <property type="entry name" value="P-loop containing nucleotide triphosphate hydrolases"/>
    <property type="match status" value="1"/>
</dbReference>
<evidence type="ECO:0000313" key="12">
    <source>
        <dbReference type="Proteomes" id="UP000033140"/>
    </source>
</evidence>
<evidence type="ECO:0000256" key="10">
    <source>
        <dbReference type="ARBA" id="ARBA00023170"/>
    </source>
</evidence>
<keyword evidence="9" id="KW-0472">Membrane</keyword>
<organism evidence="11 12">
    <name type="scientific">Saitoella complicata (strain BCRC 22490 / CBS 7301 / JCM 7358 / NBRC 10748 / NRRL Y-17804)</name>
    <dbReference type="NCBI Taxonomy" id="698492"/>
    <lineage>
        <taxon>Eukaryota</taxon>
        <taxon>Fungi</taxon>
        <taxon>Dikarya</taxon>
        <taxon>Ascomycota</taxon>
        <taxon>Taphrinomycotina</taxon>
        <taxon>Taphrinomycotina incertae sedis</taxon>
        <taxon>Saitoella</taxon>
    </lineage>
</organism>
<evidence type="ECO:0000256" key="7">
    <source>
        <dbReference type="ARBA" id="ARBA00022989"/>
    </source>
</evidence>
<dbReference type="PANTHER" id="PTHR45909:SF1">
    <property type="entry name" value="ADP-RIBOSYLATION FACTOR-RELATED PROTEIN 1"/>
    <property type="match status" value="1"/>
</dbReference>
<evidence type="ECO:0000256" key="9">
    <source>
        <dbReference type="ARBA" id="ARBA00023136"/>
    </source>
</evidence>
<keyword evidence="5" id="KW-0547">Nucleotide-binding</keyword>
<reference evidence="11 12" key="2">
    <citation type="journal article" date="2014" name="J. Gen. Appl. Microbiol.">
        <title>The early diverging ascomycetous budding yeast Saitoella complicata has three histone deacetylases belonging to the Clr6, Hos2, and Rpd3 lineages.</title>
        <authorList>
            <person name="Nishida H."/>
            <person name="Matsumoto T."/>
            <person name="Kondo S."/>
            <person name="Hamamoto M."/>
            <person name="Yoshikawa H."/>
        </authorList>
    </citation>
    <scope>NUCLEOTIDE SEQUENCE [LARGE SCALE GENOMIC DNA]</scope>
    <source>
        <strain evidence="11 12">NRRL Y-17804</strain>
    </source>
</reference>
<evidence type="ECO:0000256" key="2">
    <source>
        <dbReference type="ARBA" id="ARBA00005619"/>
    </source>
</evidence>
<dbReference type="OMA" id="CWIDERA"/>
<dbReference type="GO" id="GO:0043001">
    <property type="term" value="P:Golgi to plasma membrane protein transport"/>
    <property type="evidence" value="ECO:0007669"/>
    <property type="project" value="TreeGrafter"/>
</dbReference>
<keyword evidence="8" id="KW-0342">GTP-binding</keyword>
<comment type="caution">
    <text evidence="11">The sequence shown here is derived from an EMBL/GenBank/DDBJ whole genome shotgun (WGS) entry which is preliminary data.</text>
</comment>
<keyword evidence="12" id="KW-1185">Reference proteome</keyword>
<evidence type="ECO:0000313" key="11">
    <source>
        <dbReference type="EMBL" id="GAO50117.1"/>
    </source>
</evidence>
<dbReference type="STRING" id="698492.A0A0E9NJQ9"/>
<dbReference type="SUPFAM" id="SSF52540">
    <property type="entry name" value="P-loop containing nucleoside triphosphate hydrolases"/>
    <property type="match status" value="1"/>
</dbReference>
<dbReference type="GO" id="GO:0005789">
    <property type="term" value="C:endoplasmic reticulum membrane"/>
    <property type="evidence" value="ECO:0007669"/>
    <property type="project" value="UniProtKB-SubCell"/>
</dbReference>
<comment type="similarity">
    <text evidence="2">Belongs to the SRP receptor beta subunit family.</text>
</comment>
<dbReference type="GO" id="GO:0034067">
    <property type="term" value="P:protein localization to Golgi apparatus"/>
    <property type="evidence" value="ECO:0007669"/>
    <property type="project" value="TreeGrafter"/>
</dbReference>
<dbReference type="CDD" id="cd04105">
    <property type="entry name" value="SR_beta"/>
    <property type="match status" value="1"/>
</dbReference>
<keyword evidence="6" id="KW-0256">Endoplasmic reticulum</keyword>
<dbReference type="Proteomes" id="UP000033140">
    <property type="component" value="Unassembled WGS sequence"/>
</dbReference>
<dbReference type="Pfam" id="PF09439">
    <property type="entry name" value="SRPRB"/>
    <property type="match status" value="1"/>
</dbReference>
<evidence type="ECO:0000256" key="5">
    <source>
        <dbReference type="ARBA" id="ARBA00022741"/>
    </source>
</evidence>
<evidence type="ECO:0000256" key="3">
    <source>
        <dbReference type="ARBA" id="ARBA00020256"/>
    </source>
</evidence>
<dbReference type="GO" id="GO:0006886">
    <property type="term" value="P:intracellular protein transport"/>
    <property type="evidence" value="ECO:0007669"/>
    <property type="project" value="TreeGrafter"/>
</dbReference>
<keyword evidence="7" id="KW-1133">Transmembrane helix</keyword>
<dbReference type="PANTHER" id="PTHR45909">
    <property type="entry name" value="ADP-RIBOSYLATION FACTOR-RELATED PROTEIN 1"/>
    <property type="match status" value="1"/>
</dbReference>
<sequence length="270" mass="29356">MASILLIIATIVVAGLAAVLAYLLSFSAASSQPTILLVGPCNGGKTALFTLLQFGKKSPTHTSQHPNTSTSLTLTLADRTARLVDLPGHPKLAHLFEAELALNTPKGLVFVIDSAALARPDAIRAVAEQLYALLVRLQKVKTAVPVLIACNKSDLFTALPAPRVKTLLEAEIEKIRKARSAEISLAEGEDDEDKELLGWEGEDFKFAMLEGMEVDVVSGSVDKNDVQAWKDWMAERICVEPATRYTPQHMRQHAKKVQALPPPSSLWILF</sequence>
<keyword evidence="4" id="KW-0812">Transmembrane</keyword>
<reference evidence="11 12" key="3">
    <citation type="journal article" date="2015" name="Genome Announc.">
        <title>Draft Genome Sequence of the Archiascomycetous Yeast Saitoella complicata.</title>
        <authorList>
            <person name="Yamauchi K."/>
            <person name="Kondo S."/>
            <person name="Hamamoto M."/>
            <person name="Takahashi Y."/>
            <person name="Ogura Y."/>
            <person name="Hayashi T."/>
            <person name="Nishida H."/>
        </authorList>
    </citation>
    <scope>NUCLEOTIDE SEQUENCE [LARGE SCALE GENOMIC DNA]</scope>
    <source>
        <strain evidence="11 12">NRRL Y-17804</strain>
    </source>
</reference>